<comment type="caution">
    <text evidence="1">The sequence shown here is derived from an EMBL/GenBank/DDBJ whole genome shotgun (WGS) entry which is preliminary data.</text>
</comment>
<protein>
    <submittedName>
        <fullName evidence="1">Uncharacterized protein</fullName>
    </submittedName>
</protein>
<evidence type="ECO:0000313" key="1">
    <source>
        <dbReference type="EMBL" id="MBJ7537266.1"/>
    </source>
</evidence>
<gene>
    <name evidence="1" type="ORF">I8J31_06185</name>
</gene>
<keyword evidence="2" id="KW-1185">Reference proteome</keyword>
<dbReference type="EMBL" id="JAEMNX010000003">
    <property type="protein sequence ID" value="MBJ7537266.1"/>
    <property type="molecule type" value="Genomic_DNA"/>
</dbReference>
<dbReference type="Proteomes" id="UP000628710">
    <property type="component" value="Unassembled WGS sequence"/>
</dbReference>
<reference evidence="1" key="1">
    <citation type="submission" date="2020-12" db="EMBL/GenBank/DDBJ databases">
        <title>Marinomonas arctica sp. nov., a psychrotolerant bacterium isolated from the Arctic.</title>
        <authorList>
            <person name="Zhang Y."/>
        </authorList>
    </citation>
    <scope>NUCLEOTIDE SEQUENCE</scope>
    <source>
        <strain evidence="1">C1424</strain>
    </source>
</reference>
<organism evidence="1 2">
    <name type="scientific">Marinomonas transparens</name>
    <dbReference type="NCBI Taxonomy" id="2795388"/>
    <lineage>
        <taxon>Bacteria</taxon>
        <taxon>Pseudomonadati</taxon>
        <taxon>Pseudomonadota</taxon>
        <taxon>Gammaproteobacteria</taxon>
        <taxon>Oceanospirillales</taxon>
        <taxon>Oceanospirillaceae</taxon>
        <taxon>Marinomonas</taxon>
    </lineage>
</organism>
<dbReference type="RefSeq" id="WP_199467400.1">
    <property type="nucleotide sequence ID" value="NZ_JAEMNX010000003.1"/>
</dbReference>
<sequence length="74" mass="8598">MKQEVDLEEKYHRFMKDGGEPFPYASPTPQQIEEQAFYDAHGEMGCRVFFCILEALWNGLAAIKKRFVGRAKIE</sequence>
<name>A0A934N5P7_9GAMM</name>
<proteinExistence type="predicted"/>
<accession>A0A934N5P7</accession>
<evidence type="ECO:0000313" key="2">
    <source>
        <dbReference type="Proteomes" id="UP000628710"/>
    </source>
</evidence>
<dbReference type="AlphaFoldDB" id="A0A934N5P7"/>